<protein>
    <submittedName>
        <fullName evidence="1">Uncharacterized protein</fullName>
    </submittedName>
</protein>
<dbReference type="AlphaFoldDB" id="A0A1H6BJN2"/>
<sequence length="831" mass="94467">MKAYINSNLPVFEADQVLSEKDLNSIISHLEEQDRITRKNLIGIGISCGLDLDFSAGNSVKIACGTAVTSLGFQINWAETTLQNYHNIQISDQFLKPDFIKEPFLDVIFNFTEPYNSIKNCVELLPKNSGQEDEKPIPAGFFDNKVVMLLLEIDLIDEKNCVTTNCDDKGKRLDFIVRPLLLPINEVRSVLLQEYPALKYHEKIAFPRYNVPFASNLTTPVLVLDGFRKVYDDVFISDVSAKISTLYDDFKSSLRTADLPILQSVKSKINASVNTYKSGINIQYLWDWISDIVEAYNEIVDFKELNPALCCVDESLFPFHVVLGGNSDFENTYRTPFFKTANANNKNKRKLKKLTVLFEKLALIISSFQVLKTDEIKITPSKYGSYALSKKAIPFYYSSVLDLNKKWNPDLTAKNQNDSILSYFSDISGYSDQKSVKNPLEFNIEPYNFFRIEGHLGLNYKSAIEEITLIRDSNNLPFKITALNAADFFNQEVDISNFDGRWDDLETDYDLARKRVFNITEFVINWMETKKVQLNAAGLIASGSIDNFKNILSQIKGLLTEDLMAFLPNCKSFNEIFKQLNLVFIYHRNCIQALHPTLSSIAEDLIDYLDNINELFLDDPFTVIFDEAMLRWQNIYKDLFFSTFVKKHPGLDHKAGVIKGGTFVLVYTDSSIFKNAAPPLTHQSILTAITAYKDNIPIEASVKEDLAKTVKLSDYKSHVLKKTNTEVLEKAKAETESIKNSLIDVATANLGEQYSPAIRQYILGNIKAGLQYEFHKIPQNNIPEQTIIADFFLPYTCCSEGTTLEVKFETKETSIGDFNPEDFNPEDFNTK</sequence>
<reference evidence="2" key="1">
    <citation type="submission" date="2016-10" db="EMBL/GenBank/DDBJ databases">
        <authorList>
            <person name="Varghese N."/>
            <person name="Submissions S."/>
        </authorList>
    </citation>
    <scope>NUCLEOTIDE SEQUENCE [LARGE SCALE GENOMIC DNA]</scope>
    <source>
        <strain evidence="2">DSM 21580</strain>
    </source>
</reference>
<proteinExistence type="predicted"/>
<keyword evidence="2" id="KW-1185">Reference proteome</keyword>
<evidence type="ECO:0000313" key="1">
    <source>
        <dbReference type="EMBL" id="SEG60939.1"/>
    </source>
</evidence>
<accession>A0A1H6BJN2</accession>
<gene>
    <name evidence="1" type="ORF">SAMN05421847_2939</name>
</gene>
<dbReference type="EMBL" id="FNUS01000008">
    <property type="protein sequence ID" value="SEG60939.1"/>
    <property type="molecule type" value="Genomic_DNA"/>
</dbReference>
<dbReference type="OrthoDB" id="596204at2"/>
<dbReference type="Proteomes" id="UP000236738">
    <property type="component" value="Unassembled WGS sequence"/>
</dbReference>
<evidence type="ECO:0000313" key="2">
    <source>
        <dbReference type="Proteomes" id="UP000236738"/>
    </source>
</evidence>
<dbReference type="RefSeq" id="WP_103914769.1">
    <property type="nucleotide sequence ID" value="NZ_FNUS01000008.1"/>
</dbReference>
<organism evidence="1 2">
    <name type="scientific">Halpernia humi</name>
    <dbReference type="NCBI Taxonomy" id="493375"/>
    <lineage>
        <taxon>Bacteria</taxon>
        <taxon>Pseudomonadati</taxon>
        <taxon>Bacteroidota</taxon>
        <taxon>Flavobacteriia</taxon>
        <taxon>Flavobacteriales</taxon>
        <taxon>Weeksellaceae</taxon>
        <taxon>Chryseobacterium group</taxon>
        <taxon>Halpernia</taxon>
    </lineage>
</organism>
<name>A0A1H6BJN2_9FLAO</name>